<evidence type="ECO:0000256" key="1">
    <source>
        <dbReference type="SAM" id="SignalP"/>
    </source>
</evidence>
<evidence type="ECO:0000313" key="3">
    <source>
        <dbReference type="Proteomes" id="UP001283341"/>
    </source>
</evidence>
<evidence type="ECO:0000313" key="2">
    <source>
        <dbReference type="EMBL" id="KAK3315798.1"/>
    </source>
</evidence>
<proteinExistence type="predicted"/>
<evidence type="ECO:0008006" key="4">
    <source>
        <dbReference type="Google" id="ProtNLM"/>
    </source>
</evidence>
<keyword evidence="1" id="KW-0732">Signal</keyword>
<dbReference type="EMBL" id="JAUEDM010000005">
    <property type="protein sequence ID" value="KAK3315798.1"/>
    <property type="molecule type" value="Genomic_DNA"/>
</dbReference>
<organism evidence="2 3">
    <name type="scientific">Apodospora peruviana</name>
    <dbReference type="NCBI Taxonomy" id="516989"/>
    <lineage>
        <taxon>Eukaryota</taxon>
        <taxon>Fungi</taxon>
        <taxon>Dikarya</taxon>
        <taxon>Ascomycota</taxon>
        <taxon>Pezizomycotina</taxon>
        <taxon>Sordariomycetes</taxon>
        <taxon>Sordariomycetidae</taxon>
        <taxon>Sordariales</taxon>
        <taxon>Lasiosphaeriaceae</taxon>
        <taxon>Apodospora</taxon>
    </lineage>
</organism>
<protein>
    <recommendedName>
        <fullName evidence="4">Secreted protein</fullName>
    </recommendedName>
</protein>
<comment type="caution">
    <text evidence="2">The sequence shown here is derived from an EMBL/GenBank/DDBJ whole genome shotgun (WGS) entry which is preliminary data.</text>
</comment>
<name>A0AAE0M1X3_9PEZI</name>
<feature type="chain" id="PRO_5041981409" description="Secreted protein" evidence="1">
    <location>
        <begin position="24"/>
        <end position="137"/>
    </location>
</feature>
<keyword evidence="3" id="KW-1185">Reference proteome</keyword>
<reference evidence="2" key="2">
    <citation type="submission" date="2023-06" db="EMBL/GenBank/DDBJ databases">
        <authorList>
            <consortium name="Lawrence Berkeley National Laboratory"/>
            <person name="Haridas S."/>
            <person name="Hensen N."/>
            <person name="Bonometti L."/>
            <person name="Westerberg I."/>
            <person name="Brannstrom I.O."/>
            <person name="Guillou S."/>
            <person name="Cros-Aarteil S."/>
            <person name="Calhoun S."/>
            <person name="Kuo A."/>
            <person name="Mondo S."/>
            <person name="Pangilinan J."/>
            <person name="Riley R."/>
            <person name="Labutti K."/>
            <person name="Andreopoulos B."/>
            <person name="Lipzen A."/>
            <person name="Chen C."/>
            <person name="Yanf M."/>
            <person name="Daum C."/>
            <person name="Ng V."/>
            <person name="Clum A."/>
            <person name="Steindorff A."/>
            <person name="Ohm R."/>
            <person name="Martin F."/>
            <person name="Silar P."/>
            <person name="Natvig D."/>
            <person name="Lalanne C."/>
            <person name="Gautier V."/>
            <person name="Ament-Velasquez S.L."/>
            <person name="Kruys A."/>
            <person name="Hutchinson M.I."/>
            <person name="Powell A.J."/>
            <person name="Barry K."/>
            <person name="Miller A.N."/>
            <person name="Grigoriev I.V."/>
            <person name="Debuchy R."/>
            <person name="Gladieux P."/>
            <person name="Thoren M.H."/>
            <person name="Johannesson H."/>
        </authorList>
    </citation>
    <scope>NUCLEOTIDE SEQUENCE</scope>
    <source>
        <strain evidence="2">CBS 118394</strain>
    </source>
</reference>
<reference evidence="2" key="1">
    <citation type="journal article" date="2023" name="Mol. Phylogenet. Evol.">
        <title>Genome-scale phylogeny and comparative genomics of the fungal order Sordariales.</title>
        <authorList>
            <person name="Hensen N."/>
            <person name="Bonometti L."/>
            <person name="Westerberg I."/>
            <person name="Brannstrom I.O."/>
            <person name="Guillou S."/>
            <person name="Cros-Aarteil S."/>
            <person name="Calhoun S."/>
            <person name="Haridas S."/>
            <person name="Kuo A."/>
            <person name="Mondo S."/>
            <person name="Pangilinan J."/>
            <person name="Riley R."/>
            <person name="LaButti K."/>
            <person name="Andreopoulos B."/>
            <person name="Lipzen A."/>
            <person name="Chen C."/>
            <person name="Yan M."/>
            <person name="Daum C."/>
            <person name="Ng V."/>
            <person name="Clum A."/>
            <person name="Steindorff A."/>
            <person name="Ohm R.A."/>
            <person name="Martin F."/>
            <person name="Silar P."/>
            <person name="Natvig D.O."/>
            <person name="Lalanne C."/>
            <person name="Gautier V."/>
            <person name="Ament-Velasquez S.L."/>
            <person name="Kruys A."/>
            <person name="Hutchinson M.I."/>
            <person name="Powell A.J."/>
            <person name="Barry K."/>
            <person name="Miller A.N."/>
            <person name="Grigoriev I.V."/>
            <person name="Debuchy R."/>
            <person name="Gladieux P."/>
            <person name="Hiltunen Thoren M."/>
            <person name="Johannesson H."/>
        </authorList>
    </citation>
    <scope>NUCLEOTIDE SEQUENCE</scope>
    <source>
        <strain evidence="2">CBS 118394</strain>
    </source>
</reference>
<sequence>MDPIRFAIVASRVWLSLFISVEANNVRLQAGRVWLKANLNSCPMSIVRAGTQHSVSSSRYRAHRSVVEIALFGFHLREADLLRSHGQQVLPLGMRQYVNDTMRLGQATMSWTAGHGQRWRARSSCSSGSGASRRRND</sequence>
<accession>A0AAE0M1X3</accession>
<gene>
    <name evidence="2" type="ORF">B0H66DRAFT_271320</name>
</gene>
<feature type="signal peptide" evidence="1">
    <location>
        <begin position="1"/>
        <end position="23"/>
    </location>
</feature>
<dbReference type="Proteomes" id="UP001283341">
    <property type="component" value="Unassembled WGS sequence"/>
</dbReference>
<dbReference type="AlphaFoldDB" id="A0AAE0M1X3"/>